<feature type="binding site" evidence="6">
    <location>
        <position position="88"/>
    </location>
    <ligand>
        <name>[4Fe-4S] cluster</name>
        <dbReference type="ChEBI" id="CHEBI:49883"/>
        <note>4Fe-4S-S-AdoMet</note>
    </ligand>
</feature>
<dbReference type="NCBIfam" id="TIGR04337">
    <property type="entry name" value="AmmeMemoSam_rS"/>
    <property type="match status" value="1"/>
</dbReference>
<dbReference type="InterPro" id="IPR013785">
    <property type="entry name" value="Aldolase_TIM"/>
</dbReference>
<dbReference type="SFLD" id="SFLDS00029">
    <property type="entry name" value="Radical_SAM"/>
    <property type="match status" value="1"/>
</dbReference>
<dbReference type="AlphaFoldDB" id="A0A1M4PL32"/>
<dbReference type="PANTHER" id="PTHR30352">
    <property type="entry name" value="PYRUVATE FORMATE-LYASE-ACTIVATING ENZYME"/>
    <property type="match status" value="1"/>
</dbReference>
<dbReference type="InterPro" id="IPR027596">
    <property type="entry name" value="AmmeMemoSam_rS"/>
</dbReference>
<dbReference type="Pfam" id="PF04055">
    <property type="entry name" value="Radical_SAM"/>
    <property type="match status" value="1"/>
</dbReference>
<gene>
    <name evidence="8" type="ORF">CUESP1_0762</name>
</gene>
<protein>
    <recommendedName>
        <fullName evidence="7">Radical SAM core domain-containing protein</fullName>
    </recommendedName>
</protein>
<evidence type="ECO:0000256" key="5">
    <source>
        <dbReference type="ARBA" id="ARBA00023014"/>
    </source>
</evidence>
<keyword evidence="4 6" id="KW-0408">Iron</keyword>
<dbReference type="InterPro" id="IPR007197">
    <property type="entry name" value="rSAM"/>
</dbReference>
<dbReference type="EMBL" id="LT669839">
    <property type="protein sequence ID" value="SHD76142.1"/>
    <property type="molecule type" value="Genomic_DNA"/>
</dbReference>
<dbReference type="InterPro" id="IPR034457">
    <property type="entry name" value="Organic_radical-activating"/>
</dbReference>
<evidence type="ECO:0000256" key="6">
    <source>
        <dbReference type="PIRSR" id="PIRSR004869-50"/>
    </source>
</evidence>
<dbReference type="Proteomes" id="UP000245423">
    <property type="component" value="Chromosome 1"/>
</dbReference>
<keyword evidence="1" id="KW-0004">4Fe-4S</keyword>
<keyword evidence="5 6" id="KW-0411">Iron-sulfur</keyword>
<organism evidence="8 9">
    <name type="scientific">[Clostridium] ultunense Esp</name>
    <dbReference type="NCBI Taxonomy" id="1288971"/>
    <lineage>
        <taxon>Bacteria</taxon>
        <taxon>Bacillati</taxon>
        <taxon>Bacillota</taxon>
        <taxon>Tissierellia</taxon>
        <taxon>Tissierellales</taxon>
        <taxon>Tepidimicrobiaceae</taxon>
        <taxon>Schnuerera</taxon>
    </lineage>
</organism>
<evidence type="ECO:0000256" key="1">
    <source>
        <dbReference type="ARBA" id="ARBA00022485"/>
    </source>
</evidence>
<dbReference type="SFLD" id="SFLDG01101">
    <property type="entry name" value="Uncharacterised_Radical_SAM_Su"/>
    <property type="match status" value="1"/>
</dbReference>
<dbReference type="InterPro" id="IPR016431">
    <property type="entry name" value="Pyrv-formate_lyase-activ_prd"/>
</dbReference>
<dbReference type="PROSITE" id="PS51918">
    <property type="entry name" value="RADICAL_SAM"/>
    <property type="match status" value="1"/>
</dbReference>
<dbReference type="PANTHER" id="PTHR30352:SF5">
    <property type="entry name" value="PYRUVATE FORMATE-LYASE 1-ACTIVATING ENZYME"/>
    <property type="match status" value="1"/>
</dbReference>
<proteinExistence type="predicted"/>
<dbReference type="CDD" id="cd01335">
    <property type="entry name" value="Radical_SAM"/>
    <property type="match status" value="1"/>
</dbReference>
<reference evidence="8 9" key="1">
    <citation type="submission" date="2016-11" db="EMBL/GenBank/DDBJ databases">
        <authorList>
            <person name="Manzoor S."/>
        </authorList>
    </citation>
    <scope>NUCLEOTIDE SEQUENCE [LARGE SCALE GENOMIC DNA]</scope>
    <source>
        <strain evidence="8">Clostridium ultunense strain Esp</strain>
    </source>
</reference>
<accession>A0A1M4PL32</accession>
<feature type="binding site" evidence="6">
    <location>
        <position position="85"/>
    </location>
    <ligand>
        <name>[4Fe-4S] cluster</name>
        <dbReference type="ChEBI" id="CHEBI:49883"/>
        <note>4Fe-4S-S-AdoMet</note>
    </ligand>
</feature>
<evidence type="ECO:0000313" key="9">
    <source>
        <dbReference type="Proteomes" id="UP000245423"/>
    </source>
</evidence>
<evidence type="ECO:0000256" key="2">
    <source>
        <dbReference type="ARBA" id="ARBA00022691"/>
    </source>
</evidence>
<dbReference type="Gene3D" id="3.20.20.70">
    <property type="entry name" value="Aldolase class I"/>
    <property type="match status" value="1"/>
</dbReference>
<dbReference type="RefSeq" id="WP_035142788.1">
    <property type="nucleotide sequence ID" value="NZ_LT669839.1"/>
</dbReference>
<dbReference type="InterPro" id="IPR058240">
    <property type="entry name" value="rSAM_sf"/>
</dbReference>
<evidence type="ECO:0000256" key="3">
    <source>
        <dbReference type="ARBA" id="ARBA00022723"/>
    </source>
</evidence>
<keyword evidence="3 6" id="KW-0479">Metal-binding</keyword>
<evidence type="ECO:0000313" key="8">
    <source>
        <dbReference type="EMBL" id="SHD76142.1"/>
    </source>
</evidence>
<dbReference type="GO" id="GO:0051539">
    <property type="term" value="F:4 iron, 4 sulfur cluster binding"/>
    <property type="evidence" value="ECO:0007669"/>
    <property type="project" value="UniProtKB-KW"/>
</dbReference>
<dbReference type="GO" id="GO:0003824">
    <property type="term" value="F:catalytic activity"/>
    <property type="evidence" value="ECO:0007669"/>
    <property type="project" value="InterPro"/>
</dbReference>
<comment type="cofactor">
    <cofactor evidence="6">
        <name>[4Fe-4S] cluster</name>
        <dbReference type="ChEBI" id="CHEBI:49883"/>
    </cofactor>
    <text evidence="6">Binds 1 [4Fe-4S] cluster. The cluster is coordinated with 3 cysteines and an exchangeable S-adenosyl-L-methionine.</text>
</comment>
<evidence type="ECO:0000256" key="4">
    <source>
        <dbReference type="ARBA" id="ARBA00023004"/>
    </source>
</evidence>
<dbReference type="GO" id="GO:0046872">
    <property type="term" value="F:metal ion binding"/>
    <property type="evidence" value="ECO:0007669"/>
    <property type="project" value="UniProtKB-KW"/>
</dbReference>
<keyword evidence="9" id="KW-1185">Reference proteome</keyword>
<feature type="binding site" evidence="6">
    <location>
        <position position="81"/>
    </location>
    <ligand>
        <name>[4Fe-4S] cluster</name>
        <dbReference type="ChEBI" id="CHEBI:49883"/>
        <note>4Fe-4S-S-AdoMet</note>
    </ligand>
</feature>
<evidence type="ECO:0000259" key="7">
    <source>
        <dbReference type="PROSITE" id="PS51918"/>
    </source>
</evidence>
<dbReference type="OrthoDB" id="9778883at2"/>
<name>A0A1M4PL32_9FIRM</name>
<sequence>MECMYYEKKENNMVKCHLCPHNCTIQDGNIGICKARKNINGTLISLNYGKITSYAYDPIEKKPLYHFYPGSNILSIGSFGCNLACDFCQNWEIAHEDSLTMEIEDDDIILLGKSRGSIGIAYTYNEPSISYEYVYHMAKLAKREGLKNVLVTNGYINEEPLKQLLPHIDGMNIDLKSIEDDYYKRICKGSLKPVQRTIELASKSTHVEITTLIVEGENSSEDEIDKLAQWIGSIDKATPLHLSKYFPAYKMKLPETTYDTLVRAKEIAKKYLDYVYIGNVWGIDNNTYCPNCTNQLINRYDRGEVKGIKDNRCVKCGEKINILY</sequence>
<dbReference type="SUPFAM" id="SSF102114">
    <property type="entry name" value="Radical SAM enzymes"/>
    <property type="match status" value="1"/>
</dbReference>
<dbReference type="PIRSF" id="PIRSF004869">
    <property type="entry name" value="PflX_prd"/>
    <property type="match status" value="1"/>
</dbReference>
<feature type="domain" description="Radical SAM core" evidence="7">
    <location>
        <begin position="66"/>
        <end position="284"/>
    </location>
</feature>
<keyword evidence="2 6" id="KW-0949">S-adenosyl-L-methionine</keyword>